<dbReference type="Pfam" id="PF13858">
    <property type="entry name" value="DUF4199"/>
    <property type="match status" value="1"/>
</dbReference>
<feature type="transmembrane region" description="Helical" evidence="1">
    <location>
        <begin position="79"/>
        <end position="100"/>
    </location>
</feature>
<dbReference type="Proteomes" id="UP000185221">
    <property type="component" value="Unassembled WGS sequence"/>
</dbReference>
<dbReference type="OrthoDB" id="660361at2"/>
<feature type="transmembrane region" description="Helical" evidence="1">
    <location>
        <begin position="12"/>
        <end position="32"/>
    </location>
</feature>
<dbReference type="EMBL" id="FSRC01000003">
    <property type="protein sequence ID" value="SIO12367.1"/>
    <property type="molecule type" value="Genomic_DNA"/>
</dbReference>
<keyword evidence="1" id="KW-0472">Membrane</keyword>
<accession>A0A1N6GY55</accession>
<evidence type="ECO:0000313" key="2">
    <source>
        <dbReference type="EMBL" id="SIO12367.1"/>
    </source>
</evidence>
<evidence type="ECO:0000256" key="1">
    <source>
        <dbReference type="SAM" id="Phobius"/>
    </source>
</evidence>
<keyword evidence="3" id="KW-1185">Reference proteome</keyword>
<name>A0A1N6GY55_9BACT</name>
<organism evidence="2 3">
    <name type="scientific">Algoriphagus halophilus</name>
    <dbReference type="NCBI Taxonomy" id="226505"/>
    <lineage>
        <taxon>Bacteria</taxon>
        <taxon>Pseudomonadati</taxon>
        <taxon>Bacteroidota</taxon>
        <taxon>Cytophagia</taxon>
        <taxon>Cytophagales</taxon>
        <taxon>Cyclobacteriaceae</taxon>
        <taxon>Algoriphagus</taxon>
    </lineage>
</organism>
<feature type="transmembrane region" description="Helical" evidence="1">
    <location>
        <begin position="152"/>
        <end position="173"/>
    </location>
</feature>
<gene>
    <name evidence="2" type="ORF">SAMN05444394_3372</name>
</gene>
<dbReference type="RefSeq" id="WP_074226180.1">
    <property type="nucleotide sequence ID" value="NZ_FSRC01000003.1"/>
</dbReference>
<protein>
    <recommendedName>
        <fullName evidence="4">DUF4199 domain-containing protein</fullName>
    </recommendedName>
</protein>
<keyword evidence="1" id="KW-0812">Transmembrane</keyword>
<feature type="transmembrane region" description="Helical" evidence="1">
    <location>
        <begin position="38"/>
        <end position="58"/>
    </location>
</feature>
<proteinExistence type="predicted"/>
<evidence type="ECO:0008006" key="4">
    <source>
        <dbReference type="Google" id="ProtNLM"/>
    </source>
</evidence>
<keyword evidence="1" id="KW-1133">Transmembrane helix</keyword>
<dbReference type="AlphaFoldDB" id="A0A1N6GY55"/>
<evidence type="ECO:0000313" key="3">
    <source>
        <dbReference type="Proteomes" id="UP000185221"/>
    </source>
</evidence>
<reference evidence="3" key="1">
    <citation type="submission" date="2016-11" db="EMBL/GenBank/DDBJ databases">
        <authorList>
            <person name="Varghese N."/>
            <person name="Submissions S."/>
        </authorList>
    </citation>
    <scope>NUCLEOTIDE SEQUENCE [LARGE SCALE GENOMIC DNA]</scope>
    <source>
        <strain evidence="3">DSM 15292</strain>
    </source>
</reference>
<dbReference type="InterPro" id="IPR025250">
    <property type="entry name" value="DUF4199"/>
</dbReference>
<sequence length="182" mass="19823">MEEQQSPFKAAIQPGLTIGLISLALTFIAYFIDATLLGSAWFGLIALVVFFGLIIYFGRQYRTEIGGFMTFGTAFNFSFIAILISGIIGLIGQILLFHVIDPSLPGVLGDLAFENSLKMMENFGASPDSLPPGQLEEMRANTTNQFTLKGQLTSFGIGIIIYAIIALILAAILKKRDKSLDY</sequence>
<dbReference type="STRING" id="226505.SAMN05444394_3372"/>